<accession>A0A6N1ND19</accession>
<evidence type="ECO:0000256" key="1">
    <source>
        <dbReference type="SAM" id="MobiDB-lite"/>
    </source>
</evidence>
<dbReference type="Pfam" id="PF14608">
    <property type="entry name" value="zf-CCCH_2"/>
    <property type="match status" value="2"/>
</dbReference>
<organism evidence="2">
    <name type="scientific">Tupanvirus deep ocean</name>
    <dbReference type="NCBI Taxonomy" id="2126984"/>
    <lineage>
        <taxon>Viruses</taxon>
        <taxon>Varidnaviria</taxon>
        <taxon>Bamfordvirae</taxon>
        <taxon>Nucleocytoviricota</taxon>
        <taxon>Megaviricetes</taxon>
        <taxon>Imitervirales</taxon>
        <taxon>Mimiviridae</taxon>
        <taxon>Megamimivirinae</taxon>
        <taxon>Tupanvirus</taxon>
        <taxon>Tupanvirus altamarinense</taxon>
    </lineage>
</organism>
<dbReference type="EMBL" id="MF405918">
    <property type="protein sequence ID" value="QKU33505.1"/>
    <property type="molecule type" value="Genomic_DNA"/>
</dbReference>
<feature type="region of interest" description="Disordered" evidence="1">
    <location>
        <begin position="360"/>
        <end position="383"/>
    </location>
</feature>
<dbReference type="KEGG" id="vg:80516796"/>
<sequence length="383" mass="43472">MENTATFPLYDVIVEINKSLKRADSDPNPVPVIDLCNVIFGIATKFNFFFAEDVATVLQFAPAECNICIRGVFGCCSPSTCKDCMILEKTLQPTHWAIWCKQLKPIIRPARNIPLPSAPIPIPGKPTGPMPGRSGNEPLAFIHAKPCEFYGHSALPPFSTRPAEYGPPIDARAMVPPIYMEPTYAPHYPRDHHLPKRMIREESEETRKPVPCRYAMKCTNTGCEFIHPDQINCRYGLDCDKDRCPYMHPRSHRATKEERLSREERLAREDRCSRTESTPRTGKPLRSDREAKTETPRENRSARSKGVEASQSKRIIDPRRQAVIDRIGRVRIDNDHENLVSSAPRDTNKRGSRTIKTHFDTKNTSKTLAQKTNDVSKQIPIDE</sequence>
<feature type="compositionally biased region" description="Polar residues" evidence="1">
    <location>
        <begin position="364"/>
        <end position="376"/>
    </location>
</feature>
<feature type="compositionally biased region" description="Basic and acidic residues" evidence="1">
    <location>
        <begin position="254"/>
        <end position="274"/>
    </location>
</feature>
<reference evidence="2" key="1">
    <citation type="submission" date="2017-06" db="EMBL/GenBank/DDBJ databases">
        <authorList>
            <person name="Assis F.L."/>
            <person name="Abrahao J.S."/>
            <person name="Silva L."/>
            <person name="Khalil J.B."/>
            <person name="Rodrigues R."/>
            <person name="Silva L.S."/>
            <person name="Boratto P."/>
            <person name="Andrade M."/>
            <person name="Kroon E.G."/>
            <person name="Ribeiro B."/>
            <person name="Bergier I."/>
            <person name="Seligmann H."/>
            <person name="Ghigo E."/>
            <person name="Colson P."/>
            <person name="Levasseur A."/>
            <person name="Raoult D."/>
            <person name="Scola B.L."/>
        </authorList>
    </citation>
    <scope>NUCLEOTIDE SEQUENCE</scope>
    <source>
        <strain evidence="2">Deep ocean</strain>
    </source>
</reference>
<dbReference type="Gene3D" id="4.10.1000.40">
    <property type="match status" value="1"/>
</dbReference>
<proteinExistence type="predicted"/>
<feature type="region of interest" description="Disordered" evidence="1">
    <location>
        <begin position="247"/>
        <end position="316"/>
    </location>
</feature>
<dbReference type="GeneID" id="80516796"/>
<feature type="compositionally biased region" description="Basic and acidic residues" evidence="1">
    <location>
        <begin position="285"/>
        <end position="301"/>
    </location>
</feature>
<reference evidence="2" key="2">
    <citation type="journal article" date="2018" name="Nat. Commun.">
        <title>Tailed giant Tupanvirus possesses the most complete translational apparatus of the known virosphere.</title>
        <authorList>
            <person name="Abrahao J."/>
            <person name="Silva L."/>
            <person name="Silva L.S."/>
            <person name="Khalil J.Y.B."/>
            <person name="Rodrigues R."/>
            <person name="Arantes T."/>
            <person name="Assis F."/>
            <person name="Boratto P."/>
            <person name="Andrade M."/>
            <person name="Kroon E.G."/>
            <person name="Ribeiro B."/>
            <person name="Bergier I."/>
            <person name="Seligmann H."/>
            <person name="Ghigo E."/>
            <person name="Colson P."/>
            <person name="Levasseur A."/>
            <person name="Kroemer G."/>
            <person name="Raoult D."/>
            <person name="La Scola B."/>
        </authorList>
    </citation>
    <scope>NUCLEOTIDE SEQUENCE [LARGE SCALE GENOMIC DNA]</scope>
    <source>
        <strain evidence="2">Deep ocean</strain>
    </source>
</reference>
<evidence type="ECO:0000313" key="2">
    <source>
        <dbReference type="EMBL" id="QKU33505.1"/>
    </source>
</evidence>
<protein>
    <submittedName>
        <fullName evidence="2">Putative ORFan</fullName>
    </submittedName>
</protein>
<name>A0A6N1ND19_9VIRU</name>
<dbReference type="RefSeq" id="YP_010780105.1">
    <property type="nucleotide sequence ID" value="NC_075038.1"/>
</dbReference>